<evidence type="ECO:0000256" key="1">
    <source>
        <dbReference type="SAM" id="Phobius"/>
    </source>
</evidence>
<reference evidence="2" key="1">
    <citation type="submission" date="2021-01" db="EMBL/GenBank/DDBJ databases">
        <authorList>
            <consortium name="Genoscope - CEA"/>
            <person name="William W."/>
        </authorList>
    </citation>
    <scope>NUCLEOTIDE SEQUENCE</scope>
</reference>
<protein>
    <submittedName>
        <fullName evidence="2">Uncharacterized protein</fullName>
    </submittedName>
</protein>
<dbReference type="Proteomes" id="UP000688137">
    <property type="component" value="Unassembled WGS sequence"/>
</dbReference>
<evidence type="ECO:0000313" key="2">
    <source>
        <dbReference type="EMBL" id="CAD8082398.1"/>
    </source>
</evidence>
<feature type="transmembrane region" description="Helical" evidence="1">
    <location>
        <begin position="61"/>
        <end position="81"/>
    </location>
</feature>
<sequence length="121" mass="14182">MKILLIPAALYFIITGWFLLTDSKLPYYPFQHVFYLIPYPLIQSLVIILLGICVFLDQKRFLCIFMLLAIFDMIIVLHQAYSLYMQELSEALNHVGYKCFLLGIILESMRNNAEQQISKQK</sequence>
<dbReference type="EMBL" id="CAJJDM010000070">
    <property type="protein sequence ID" value="CAD8082398.1"/>
    <property type="molecule type" value="Genomic_DNA"/>
</dbReference>
<keyword evidence="1" id="KW-1133">Transmembrane helix</keyword>
<feature type="transmembrane region" description="Helical" evidence="1">
    <location>
        <begin position="33"/>
        <end position="56"/>
    </location>
</feature>
<dbReference type="AlphaFoldDB" id="A0A8S1MPN1"/>
<evidence type="ECO:0000313" key="3">
    <source>
        <dbReference type="Proteomes" id="UP000688137"/>
    </source>
</evidence>
<accession>A0A8S1MPN1</accession>
<proteinExistence type="predicted"/>
<dbReference type="OMA" id="AYSLYMQ"/>
<organism evidence="2 3">
    <name type="scientific">Paramecium primaurelia</name>
    <dbReference type="NCBI Taxonomy" id="5886"/>
    <lineage>
        <taxon>Eukaryota</taxon>
        <taxon>Sar</taxon>
        <taxon>Alveolata</taxon>
        <taxon>Ciliophora</taxon>
        <taxon>Intramacronucleata</taxon>
        <taxon>Oligohymenophorea</taxon>
        <taxon>Peniculida</taxon>
        <taxon>Parameciidae</taxon>
        <taxon>Paramecium</taxon>
    </lineage>
</organism>
<keyword evidence="1" id="KW-0472">Membrane</keyword>
<keyword evidence="3" id="KW-1185">Reference proteome</keyword>
<comment type="caution">
    <text evidence="2">The sequence shown here is derived from an EMBL/GenBank/DDBJ whole genome shotgun (WGS) entry which is preliminary data.</text>
</comment>
<keyword evidence="1" id="KW-0812">Transmembrane</keyword>
<gene>
    <name evidence="2" type="ORF">PPRIM_AZ9-3.1.T0670234</name>
</gene>
<name>A0A8S1MPN1_PARPR</name>